<dbReference type="HOGENOM" id="CLU_3242080_0_0_1"/>
<dbReference type="AlphaFoldDB" id="M3K2J6"/>
<gene>
    <name evidence="1" type="ORF">G210_5724</name>
</gene>
<dbReference type="Proteomes" id="UP000011777">
    <property type="component" value="Unassembled WGS sequence"/>
</dbReference>
<proteinExistence type="predicted"/>
<sequence length="43" mass="5019">MGDPKNHSNKSMIQVVLIKYIFVYSFNEFNQENLGNVIVVLFQ</sequence>
<evidence type="ECO:0000313" key="1">
    <source>
        <dbReference type="EMBL" id="EMG49500.1"/>
    </source>
</evidence>
<keyword evidence="2" id="KW-1185">Reference proteome</keyword>
<organism evidence="1 2">
    <name type="scientific">Candida maltosa (strain Xu316)</name>
    <name type="common">Yeast</name>
    <dbReference type="NCBI Taxonomy" id="1245528"/>
    <lineage>
        <taxon>Eukaryota</taxon>
        <taxon>Fungi</taxon>
        <taxon>Dikarya</taxon>
        <taxon>Ascomycota</taxon>
        <taxon>Saccharomycotina</taxon>
        <taxon>Pichiomycetes</taxon>
        <taxon>Debaryomycetaceae</taxon>
        <taxon>Candida/Lodderomyces clade</taxon>
        <taxon>Candida</taxon>
    </lineage>
</organism>
<dbReference type="EMBL" id="AOGT01000643">
    <property type="protein sequence ID" value="EMG49500.1"/>
    <property type="molecule type" value="Genomic_DNA"/>
</dbReference>
<evidence type="ECO:0000313" key="2">
    <source>
        <dbReference type="Proteomes" id="UP000011777"/>
    </source>
</evidence>
<reference evidence="1 2" key="1">
    <citation type="submission" date="2013-02" db="EMBL/GenBank/DDBJ databases">
        <title>Genome sequence of Candida maltosa Xu316, a potential industrial strain for xylitol and ethanol production.</title>
        <authorList>
            <person name="Yu J."/>
            <person name="Wang Q."/>
            <person name="Geng X."/>
            <person name="Bao W."/>
            <person name="He P."/>
            <person name="Cai J."/>
        </authorList>
    </citation>
    <scope>NUCLEOTIDE SEQUENCE [LARGE SCALE GENOMIC DNA]</scope>
    <source>
        <strain evidence="2">Xu316</strain>
    </source>
</reference>
<name>M3K2J6_CANMX</name>
<protein>
    <submittedName>
        <fullName evidence="1">Uncharacterized protein</fullName>
    </submittedName>
</protein>
<accession>M3K2J6</accession>
<comment type="caution">
    <text evidence="1">The sequence shown here is derived from an EMBL/GenBank/DDBJ whole genome shotgun (WGS) entry which is preliminary data.</text>
</comment>